<protein>
    <recommendedName>
        <fullName evidence="17">UDP-N-acetylenolpyruvoylglucosamine reductase</fullName>
        <ecNumber evidence="17">1.3.1.98</ecNumber>
    </recommendedName>
    <alternativeName>
        <fullName evidence="17">UDP-N-acetylmuramate dehydrogenase</fullName>
    </alternativeName>
</protein>
<dbReference type="InterPro" id="IPR003170">
    <property type="entry name" value="MurB"/>
</dbReference>
<comment type="similarity">
    <text evidence="5 17">Belongs to the MurB family.</text>
</comment>
<evidence type="ECO:0000256" key="4">
    <source>
        <dbReference type="ARBA" id="ARBA00004752"/>
    </source>
</evidence>
<keyword evidence="8 17" id="KW-0285">Flavoprotein</keyword>
<comment type="cofactor">
    <cofactor evidence="1 17">
        <name>FAD</name>
        <dbReference type="ChEBI" id="CHEBI:57692"/>
    </cofactor>
</comment>
<evidence type="ECO:0000256" key="16">
    <source>
        <dbReference type="ARBA" id="ARBA00048914"/>
    </source>
</evidence>
<dbReference type="InterPro" id="IPR006094">
    <property type="entry name" value="Oxid_FAD_bind_N"/>
</dbReference>
<dbReference type="SUPFAM" id="SSF56176">
    <property type="entry name" value="FAD-binding/transporter-associated domain-like"/>
    <property type="match status" value="1"/>
</dbReference>
<evidence type="ECO:0000256" key="15">
    <source>
        <dbReference type="ARBA" id="ARBA00023316"/>
    </source>
</evidence>
<evidence type="ECO:0000313" key="19">
    <source>
        <dbReference type="EMBL" id="WAX55551.1"/>
    </source>
</evidence>
<dbReference type="SUPFAM" id="SSF56194">
    <property type="entry name" value="Uridine diphospho-N-Acetylenolpyruvylglucosamine reductase, MurB, C-terminal domain"/>
    <property type="match status" value="1"/>
</dbReference>
<keyword evidence="12 17" id="KW-0573">Peptidoglycan synthesis</keyword>
<comment type="function">
    <text evidence="2 17">Cell wall formation.</text>
</comment>
<keyword evidence="10 17" id="KW-0521">NADP</keyword>
<feature type="active site" description="Proton donor" evidence="17">
    <location>
        <position position="237"/>
    </location>
</feature>
<dbReference type="Pfam" id="PF01565">
    <property type="entry name" value="FAD_binding_4"/>
    <property type="match status" value="1"/>
</dbReference>
<dbReference type="InterPro" id="IPR011601">
    <property type="entry name" value="MurB_C"/>
</dbReference>
<feature type="active site" evidence="17">
    <location>
        <position position="329"/>
    </location>
</feature>
<evidence type="ECO:0000256" key="9">
    <source>
        <dbReference type="ARBA" id="ARBA00022827"/>
    </source>
</evidence>
<dbReference type="Gene3D" id="3.30.465.10">
    <property type="match status" value="1"/>
</dbReference>
<dbReference type="GO" id="GO:0008762">
    <property type="term" value="F:UDP-N-acetylmuramate dehydrogenase activity"/>
    <property type="evidence" value="ECO:0007669"/>
    <property type="project" value="UniProtKB-EC"/>
</dbReference>
<evidence type="ECO:0000256" key="5">
    <source>
        <dbReference type="ARBA" id="ARBA00010485"/>
    </source>
</evidence>
<evidence type="ECO:0000256" key="8">
    <source>
        <dbReference type="ARBA" id="ARBA00022630"/>
    </source>
</evidence>
<evidence type="ECO:0000256" key="11">
    <source>
        <dbReference type="ARBA" id="ARBA00022960"/>
    </source>
</evidence>
<evidence type="ECO:0000256" key="7">
    <source>
        <dbReference type="ARBA" id="ARBA00022618"/>
    </source>
</evidence>
<dbReference type="InterPro" id="IPR036318">
    <property type="entry name" value="FAD-bd_PCMH-like_sf"/>
</dbReference>
<dbReference type="PROSITE" id="PS51387">
    <property type="entry name" value="FAD_PCMH"/>
    <property type="match status" value="1"/>
</dbReference>
<keyword evidence="14 17" id="KW-0131">Cell cycle</keyword>
<proteinExistence type="inferred from homology"/>
<comment type="subcellular location">
    <subcellularLocation>
        <location evidence="3 17">Cytoplasm</location>
    </subcellularLocation>
</comment>
<evidence type="ECO:0000256" key="17">
    <source>
        <dbReference type="HAMAP-Rule" id="MF_00037"/>
    </source>
</evidence>
<keyword evidence="15 17" id="KW-0961">Cell wall biogenesis/degradation</keyword>
<feature type="active site" evidence="17">
    <location>
        <position position="160"/>
    </location>
</feature>
<evidence type="ECO:0000256" key="12">
    <source>
        <dbReference type="ARBA" id="ARBA00022984"/>
    </source>
</evidence>
<evidence type="ECO:0000256" key="3">
    <source>
        <dbReference type="ARBA" id="ARBA00004496"/>
    </source>
</evidence>
<evidence type="ECO:0000256" key="10">
    <source>
        <dbReference type="ARBA" id="ARBA00022857"/>
    </source>
</evidence>
<dbReference type="InterPro" id="IPR036635">
    <property type="entry name" value="MurB_C_sf"/>
</dbReference>
<dbReference type="Pfam" id="PF02873">
    <property type="entry name" value="MurB_C"/>
    <property type="match status" value="1"/>
</dbReference>
<keyword evidence="11 17" id="KW-0133">Cell shape</keyword>
<dbReference type="PANTHER" id="PTHR21071:SF4">
    <property type="entry name" value="UDP-N-ACETYLENOLPYRUVOYLGLUCOSAMINE REDUCTASE"/>
    <property type="match status" value="1"/>
</dbReference>
<evidence type="ECO:0000259" key="18">
    <source>
        <dbReference type="PROSITE" id="PS51387"/>
    </source>
</evidence>
<dbReference type="InterPro" id="IPR016169">
    <property type="entry name" value="FAD-bd_PCMH_sub2"/>
</dbReference>
<comment type="pathway">
    <text evidence="4 17">Cell wall biogenesis; peptidoglycan biosynthesis.</text>
</comment>
<evidence type="ECO:0000256" key="2">
    <source>
        <dbReference type="ARBA" id="ARBA00003921"/>
    </source>
</evidence>
<comment type="catalytic activity">
    <reaction evidence="16 17">
        <text>UDP-N-acetyl-alpha-D-muramate + NADP(+) = UDP-N-acetyl-3-O-(1-carboxyvinyl)-alpha-D-glucosamine + NADPH + H(+)</text>
        <dbReference type="Rhea" id="RHEA:12248"/>
        <dbReference type="ChEBI" id="CHEBI:15378"/>
        <dbReference type="ChEBI" id="CHEBI:57783"/>
        <dbReference type="ChEBI" id="CHEBI:58349"/>
        <dbReference type="ChEBI" id="CHEBI:68483"/>
        <dbReference type="ChEBI" id="CHEBI:70757"/>
        <dbReference type="EC" id="1.3.1.98"/>
    </reaction>
</comment>
<feature type="domain" description="FAD-binding PCMH-type" evidence="18">
    <location>
        <begin position="13"/>
        <end position="220"/>
    </location>
</feature>
<keyword evidence="13 17" id="KW-0560">Oxidoreductase</keyword>
<evidence type="ECO:0000313" key="20">
    <source>
        <dbReference type="Proteomes" id="UP001164693"/>
    </source>
</evidence>
<reference evidence="19" key="1">
    <citation type="submission" date="2022-05" db="EMBL/GenBank/DDBJ databases">
        <title>Jatrophihabitans sp. SB3-54 whole genome sequence.</title>
        <authorList>
            <person name="Suh M.K."/>
            <person name="Eom M.K."/>
            <person name="Kim J.S."/>
            <person name="Kim H.S."/>
            <person name="Do H.E."/>
            <person name="Shin Y.K."/>
            <person name="Lee J.-S."/>
        </authorList>
    </citation>
    <scope>NUCLEOTIDE SEQUENCE</scope>
    <source>
        <strain evidence="19">SB3-54</strain>
    </source>
</reference>
<dbReference type="NCBIfam" id="NF010478">
    <property type="entry name" value="PRK13903.1"/>
    <property type="match status" value="1"/>
</dbReference>
<sequence>MPDLLADLTTLRLGGPAARTVTVASADELVDAVQTADAAGEPVLVVGGGSNLVVADAGWPGAVIVIRSEGIGWTGLGDRVSVTAQAGVVWDDLVAITVREGWSGLAPMSGIPGLAGATPIQNVGAYGSEVADVISTLTVLDRRTGAVERWDPDRCGFGFRTSAFKHTDRYVVLDVTFELVRSELSGPVRYLELARRLGVEPGEQVALARMREVVLDLRRSKGMLLDAVDHDTWSVGSFFVNPFVEPGLVPDGCPHWVVDEQVKLSAAWLIENAGFGKGFSGGREHVSVSTKHTLALTNRGGATTAELLDLAAEIRTGVQARFGVTLRPEAHLAGVTL</sequence>
<dbReference type="HAMAP" id="MF_00037">
    <property type="entry name" value="MurB"/>
    <property type="match status" value="1"/>
</dbReference>
<dbReference type="Proteomes" id="UP001164693">
    <property type="component" value="Chromosome"/>
</dbReference>
<name>A0ABY7JXC3_9ACTN</name>
<keyword evidence="6 17" id="KW-0963">Cytoplasm</keyword>
<dbReference type="EC" id="1.3.1.98" evidence="17"/>
<dbReference type="InterPro" id="IPR016167">
    <property type="entry name" value="FAD-bd_PCMH_sub1"/>
</dbReference>
<dbReference type="RefSeq" id="WP_269442067.1">
    <property type="nucleotide sequence ID" value="NZ_CP097463.1"/>
</dbReference>
<evidence type="ECO:0000256" key="1">
    <source>
        <dbReference type="ARBA" id="ARBA00001974"/>
    </source>
</evidence>
<keyword evidence="20" id="KW-1185">Reference proteome</keyword>
<evidence type="ECO:0000256" key="14">
    <source>
        <dbReference type="ARBA" id="ARBA00023306"/>
    </source>
</evidence>
<gene>
    <name evidence="17" type="primary">murB</name>
    <name evidence="19" type="ORF">M6B22_13475</name>
</gene>
<dbReference type="Gene3D" id="3.90.78.10">
    <property type="entry name" value="UDP-N-acetylenolpyruvoylglucosamine reductase, C-terminal domain"/>
    <property type="match status" value="1"/>
</dbReference>
<dbReference type="NCBIfam" id="TIGR00179">
    <property type="entry name" value="murB"/>
    <property type="match status" value="1"/>
</dbReference>
<keyword evidence="7 17" id="KW-0132">Cell division</keyword>
<evidence type="ECO:0000256" key="13">
    <source>
        <dbReference type="ARBA" id="ARBA00023002"/>
    </source>
</evidence>
<dbReference type="EMBL" id="CP097463">
    <property type="protein sequence ID" value="WAX55551.1"/>
    <property type="molecule type" value="Genomic_DNA"/>
</dbReference>
<dbReference type="PANTHER" id="PTHR21071">
    <property type="entry name" value="UDP-N-ACETYLENOLPYRUVOYLGLUCOSAMINE REDUCTASE"/>
    <property type="match status" value="1"/>
</dbReference>
<organism evidence="19 20">
    <name type="scientific">Jatrophihabitans cynanchi</name>
    <dbReference type="NCBI Taxonomy" id="2944128"/>
    <lineage>
        <taxon>Bacteria</taxon>
        <taxon>Bacillati</taxon>
        <taxon>Actinomycetota</taxon>
        <taxon>Actinomycetes</taxon>
        <taxon>Jatrophihabitantales</taxon>
        <taxon>Jatrophihabitantaceae</taxon>
        <taxon>Jatrophihabitans</taxon>
    </lineage>
</organism>
<keyword evidence="9 17" id="KW-0274">FAD</keyword>
<evidence type="ECO:0000256" key="6">
    <source>
        <dbReference type="ARBA" id="ARBA00022490"/>
    </source>
</evidence>
<dbReference type="Gene3D" id="3.30.43.10">
    <property type="entry name" value="Uridine Diphospho-n-acetylenolpyruvylglucosamine Reductase, domain 2"/>
    <property type="match status" value="1"/>
</dbReference>
<accession>A0ABY7JXC3</accession>
<dbReference type="InterPro" id="IPR016166">
    <property type="entry name" value="FAD-bd_PCMH"/>
</dbReference>